<dbReference type="InterPro" id="IPR021889">
    <property type="entry name" value="DUF3500"/>
</dbReference>
<evidence type="ECO:0008006" key="4">
    <source>
        <dbReference type="Google" id="ProtNLM"/>
    </source>
</evidence>
<keyword evidence="1" id="KW-0732">Signal</keyword>
<reference evidence="2 3" key="1">
    <citation type="submission" date="2019-02" db="EMBL/GenBank/DDBJ databases">
        <title>Deep-cultivation of Planctomycetes and their phenomic and genomic characterization uncovers novel biology.</title>
        <authorList>
            <person name="Wiegand S."/>
            <person name="Jogler M."/>
            <person name="Boedeker C."/>
            <person name="Pinto D."/>
            <person name="Vollmers J."/>
            <person name="Rivas-Marin E."/>
            <person name="Kohn T."/>
            <person name="Peeters S.H."/>
            <person name="Heuer A."/>
            <person name="Rast P."/>
            <person name="Oberbeckmann S."/>
            <person name="Bunk B."/>
            <person name="Jeske O."/>
            <person name="Meyerdierks A."/>
            <person name="Storesund J.E."/>
            <person name="Kallscheuer N."/>
            <person name="Luecker S."/>
            <person name="Lage O.M."/>
            <person name="Pohl T."/>
            <person name="Merkel B.J."/>
            <person name="Hornburger P."/>
            <person name="Mueller R.-W."/>
            <person name="Bruemmer F."/>
            <person name="Labrenz M."/>
            <person name="Spormann A.M."/>
            <person name="Op den Camp H."/>
            <person name="Overmann J."/>
            <person name="Amann R."/>
            <person name="Jetten M.S.M."/>
            <person name="Mascher T."/>
            <person name="Medema M.H."/>
            <person name="Devos D.P."/>
            <person name="Kaster A.-K."/>
            <person name="Ovreas L."/>
            <person name="Rohde M."/>
            <person name="Galperin M.Y."/>
            <person name="Jogler C."/>
        </authorList>
    </citation>
    <scope>NUCLEOTIDE SEQUENCE [LARGE SCALE GENOMIC DNA]</scope>
    <source>
        <strain evidence="2 3">Q31a</strain>
    </source>
</reference>
<feature type="chain" id="PRO_5021900532" description="DUF3500 domain-containing protein" evidence="1">
    <location>
        <begin position="25"/>
        <end position="363"/>
    </location>
</feature>
<dbReference type="OrthoDB" id="581140at2"/>
<evidence type="ECO:0000256" key="1">
    <source>
        <dbReference type="SAM" id="SignalP"/>
    </source>
</evidence>
<sequence length="363" mass="40152" precursor="true">MSRISSRFLLSLSLLCTSGSVCLAQATAEAEKPKAAQRTPEQKQAAALQIVPVAKRFLTTLNAEQTEKAVLDFDSEKRVGWHFIPMKSRKGLPLTEMEEAQKTAAMKLLRAAISKLGYEKATAIMHLEALLRQIEGEGGANERNPEKYYFTIFGKPAAKQHWGLSFEGHHLSLNFTMQGNRIVDSTPFFYATNPAQLKEDYGTDFPKGLQVLKAEEQVALALVRSLSETQMTQATLPGELPSEIRAAGAAQPPLEVLGGIAASELTNEQQAQLRKLMKAYTSKMRSGVAKENWKLIEEAGFEKIKFGWSGATRLGRGHYYVVQGPTFVIEFINVQPDASGNPANHIHCVWRDMQGDFDLPITK</sequence>
<dbReference type="RefSeq" id="WP_145083803.1">
    <property type="nucleotide sequence ID" value="NZ_CP036298.1"/>
</dbReference>
<evidence type="ECO:0000313" key="3">
    <source>
        <dbReference type="Proteomes" id="UP000318017"/>
    </source>
</evidence>
<proteinExistence type="predicted"/>
<gene>
    <name evidence="2" type="ORF">Q31a_54150</name>
</gene>
<dbReference type="KEGG" id="ahel:Q31a_54150"/>
<dbReference type="PANTHER" id="PTHR37489:SF1">
    <property type="entry name" value="DUF3500 DOMAIN-CONTAINING PROTEIN"/>
    <property type="match status" value="1"/>
</dbReference>
<protein>
    <recommendedName>
        <fullName evidence="4">DUF3500 domain-containing protein</fullName>
    </recommendedName>
</protein>
<keyword evidence="3" id="KW-1185">Reference proteome</keyword>
<dbReference type="Proteomes" id="UP000318017">
    <property type="component" value="Chromosome"/>
</dbReference>
<accession>A0A518GEK9</accession>
<dbReference type="EMBL" id="CP036298">
    <property type="protein sequence ID" value="QDV27034.1"/>
    <property type="molecule type" value="Genomic_DNA"/>
</dbReference>
<name>A0A518GEK9_9BACT</name>
<dbReference type="PANTHER" id="PTHR37489">
    <property type="entry name" value="DUF3500 DOMAIN-CONTAINING PROTEIN"/>
    <property type="match status" value="1"/>
</dbReference>
<organism evidence="2 3">
    <name type="scientific">Aureliella helgolandensis</name>
    <dbReference type="NCBI Taxonomy" id="2527968"/>
    <lineage>
        <taxon>Bacteria</taxon>
        <taxon>Pseudomonadati</taxon>
        <taxon>Planctomycetota</taxon>
        <taxon>Planctomycetia</taxon>
        <taxon>Pirellulales</taxon>
        <taxon>Pirellulaceae</taxon>
        <taxon>Aureliella</taxon>
    </lineage>
</organism>
<dbReference type="Pfam" id="PF12006">
    <property type="entry name" value="DUF3500"/>
    <property type="match status" value="1"/>
</dbReference>
<evidence type="ECO:0000313" key="2">
    <source>
        <dbReference type="EMBL" id="QDV27034.1"/>
    </source>
</evidence>
<dbReference type="AlphaFoldDB" id="A0A518GEK9"/>
<feature type="signal peptide" evidence="1">
    <location>
        <begin position="1"/>
        <end position="24"/>
    </location>
</feature>